<dbReference type="EMBL" id="JALKHS010000006">
    <property type="protein sequence ID" value="MCK0531485.1"/>
    <property type="molecule type" value="Genomic_DNA"/>
</dbReference>
<reference evidence="3 4" key="1">
    <citation type="submission" date="2022-04" db="EMBL/GenBank/DDBJ databases">
        <authorList>
            <person name="Huq M.A."/>
        </authorList>
    </citation>
    <scope>NUCLEOTIDE SEQUENCE [LARGE SCALE GENOMIC DNA]</scope>
    <source>
        <strain evidence="3 4">MAH-33</strain>
    </source>
</reference>
<evidence type="ECO:0000313" key="3">
    <source>
        <dbReference type="EMBL" id="MCK0531485.1"/>
    </source>
</evidence>
<protein>
    <recommendedName>
        <fullName evidence="2">Tyr recombinase domain-containing protein</fullName>
    </recommendedName>
</protein>
<gene>
    <name evidence="3" type="ORF">MU848_07795</name>
</gene>
<sequence>MGKATIRLPAYVSRVRLASGDYAYFWKLPSWARPKKDKKTGKEIPVIRHGHPCPVSSAALGTSFDAMVEKADALNEALKEWRLGMERRTIKPGSVAWLFGWYREQDRYTRNRPKTQRDYRRLMDMLVEFPTKSGAKLGGWNAGSLDAGSVDGLYKKLRETKGEREASYAMQVGRLVWRWALRYSRTTGVTANPFAGMGIKSTASKENRATTRAEYDLYRETAREMGFQNMAAAAALCFEGCQRVSHVFGLWPDEEKERTGEAPPAGLQWSIWKPGIAIALTQRKTNNPVWLELTIEVDGETVELYPDLEQELRDLRERAAKDEFGQPTGQIILDERTGKPFTPRWLSTVHRRICDKAGLPKAMTFTGFRHGGITEIGDAGEDDVRPISGHKTMAQTRTYNKATAEKGRRIALKRREHVEQLGAREEVKDEA</sequence>
<dbReference type="InterPro" id="IPR013762">
    <property type="entry name" value="Integrase-like_cat_sf"/>
</dbReference>
<dbReference type="RefSeq" id="WP_247231103.1">
    <property type="nucleotide sequence ID" value="NZ_JALKHS010000006.1"/>
</dbReference>
<keyword evidence="4" id="KW-1185">Reference proteome</keyword>
<dbReference type="SUPFAM" id="SSF56349">
    <property type="entry name" value="DNA breaking-rejoining enzymes"/>
    <property type="match status" value="1"/>
</dbReference>
<keyword evidence="1" id="KW-0233">DNA recombination</keyword>
<dbReference type="Proteomes" id="UP001203512">
    <property type="component" value="Unassembled WGS sequence"/>
</dbReference>
<dbReference type="InterPro" id="IPR011010">
    <property type="entry name" value="DNA_brk_join_enz"/>
</dbReference>
<dbReference type="Gene3D" id="1.10.443.10">
    <property type="entry name" value="Intergrase catalytic core"/>
    <property type="match status" value="1"/>
</dbReference>
<comment type="caution">
    <text evidence="3">The sequence shown here is derived from an EMBL/GenBank/DDBJ whole genome shotgun (WGS) entry which is preliminary data.</text>
</comment>
<dbReference type="InterPro" id="IPR002104">
    <property type="entry name" value="Integrase_catalytic"/>
</dbReference>
<evidence type="ECO:0000259" key="2">
    <source>
        <dbReference type="PROSITE" id="PS51898"/>
    </source>
</evidence>
<feature type="domain" description="Tyr recombinase" evidence="2">
    <location>
        <begin position="205"/>
        <end position="412"/>
    </location>
</feature>
<evidence type="ECO:0000313" key="4">
    <source>
        <dbReference type="Proteomes" id="UP001203512"/>
    </source>
</evidence>
<name>A0ABT0DWK2_9SPHN</name>
<organism evidence="3 4">
    <name type="scientific">Sphingobium agri</name>
    <dbReference type="NCBI Taxonomy" id="2933566"/>
    <lineage>
        <taxon>Bacteria</taxon>
        <taxon>Pseudomonadati</taxon>
        <taxon>Pseudomonadota</taxon>
        <taxon>Alphaproteobacteria</taxon>
        <taxon>Sphingomonadales</taxon>
        <taxon>Sphingomonadaceae</taxon>
        <taxon>Sphingobium</taxon>
    </lineage>
</organism>
<proteinExistence type="predicted"/>
<accession>A0ABT0DWK2</accession>
<dbReference type="PROSITE" id="PS51898">
    <property type="entry name" value="TYR_RECOMBINASE"/>
    <property type="match status" value="1"/>
</dbReference>
<evidence type="ECO:0000256" key="1">
    <source>
        <dbReference type="ARBA" id="ARBA00023172"/>
    </source>
</evidence>